<dbReference type="Proteomes" id="UP001596087">
    <property type="component" value="Unassembled WGS sequence"/>
</dbReference>
<dbReference type="InterPro" id="IPR048716">
    <property type="entry name" value="Phosphatase-like_N"/>
</dbReference>
<feature type="domain" description="Protein-tyrosine-phosphatase-like N-terminal" evidence="2">
    <location>
        <begin position="24"/>
        <end position="69"/>
    </location>
</feature>
<gene>
    <name evidence="3" type="ORF">ACFPGP_13640</name>
</gene>
<dbReference type="NCBIfam" id="NF046112">
    <property type="entry name" value="MSMEG_6209_Nter"/>
    <property type="match status" value="1"/>
</dbReference>
<name>A0ABW0BKX4_9ACTN</name>
<dbReference type="Gene3D" id="1.10.8.1060">
    <property type="entry name" value="Corynebacterium glutamicum thioredoxin-dependent arsenate reductase, N-terminal domain"/>
    <property type="match status" value="1"/>
</dbReference>
<evidence type="ECO:0000256" key="1">
    <source>
        <dbReference type="SAM" id="MobiDB-lite"/>
    </source>
</evidence>
<accession>A0ABW0BKX4</accession>
<dbReference type="Pfam" id="PF21234">
    <property type="entry name" value="Phosphatase-like_N"/>
    <property type="match status" value="1"/>
</dbReference>
<feature type="compositionally biased region" description="Low complexity" evidence="1">
    <location>
        <begin position="78"/>
        <end position="97"/>
    </location>
</feature>
<organism evidence="3 4">
    <name type="scientific">Nocardioides taihuensis</name>
    <dbReference type="NCBI Taxonomy" id="1835606"/>
    <lineage>
        <taxon>Bacteria</taxon>
        <taxon>Bacillati</taxon>
        <taxon>Actinomycetota</taxon>
        <taxon>Actinomycetes</taxon>
        <taxon>Propionibacteriales</taxon>
        <taxon>Nocardioidaceae</taxon>
        <taxon>Nocardioides</taxon>
    </lineage>
</organism>
<feature type="region of interest" description="Disordered" evidence="1">
    <location>
        <begin position="76"/>
        <end position="97"/>
    </location>
</feature>
<keyword evidence="4" id="KW-1185">Reference proteome</keyword>
<evidence type="ECO:0000313" key="3">
    <source>
        <dbReference type="EMBL" id="MFC5177720.1"/>
    </source>
</evidence>
<dbReference type="EMBL" id="JBHSKD010000015">
    <property type="protein sequence ID" value="MFC5177720.1"/>
    <property type="molecule type" value="Genomic_DNA"/>
</dbReference>
<comment type="caution">
    <text evidence="3">The sequence shown here is derived from an EMBL/GenBank/DDBJ whole genome shotgun (WGS) entry which is preliminary data.</text>
</comment>
<proteinExistence type="predicted"/>
<evidence type="ECO:0000313" key="4">
    <source>
        <dbReference type="Proteomes" id="UP001596087"/>
    </source>
</evidence>
<reference evidence="4" key="1">
    <citation type="journal article" date="2019" name="Int. J. Syst. Evol. Microbiol.">
        <title>The Global Catalogue of Microorganisms (GCM) 10K type strain sequencing project: providing services to taxonomists for standard genome sequencing and annotation.</title>
        <authorList>
            <consortium name="The Broad Institute Genomics Platform"/>
            <consortium name="The Broad Institute Genome Sequencing Center for Infectious Disease"/>
            <person name="Wu L."/>
            <person name="Ma J."/>
        </authorList>
    </citation>
    <scope>NUCLEOTIDE SEQUENCE [LARGE SCALE GENOMIC DNA]</scope>
    <source>
        <strain evidence="4">DFY41</strain>
    </source>
</reference>
<dbReference type="RefSeq" id="WP_378590974.1">
    <property type="nucleotide sequence ID" value="NZ_JBHSKD010000015.1"/>
</dbReference>
<protein>
    <submittedName>
        <fullName evidence="3">Three-helix bundle dimerization domain-containing protein</fullName>
    </submittedName>
</protein>
<evidence type="ECO:0000259" key="2">
    <source>
        <dbReference type="Pfam" id="PF21234"/>
    </source>
</evidence>
<sequence length="97" mass="10100">MDTTADSAPPPADLDISLDQQVALRSAAGRLADEFTGTFNAATIERFLASSYDEFADRATIANFLPLLGELGINPDQPATTATPTYAGAAPAAGDRR</sequence>